<feature type="transmembrane region" description="Helical" evidence="1">
    <location>
        <begin position="92"/>
        <end position="113"/>
    </location>
</feature>
<accession>B7ARI7</accession>
<dbReference type="Proteomes" id="UP000003136">
    <property type="component" value="Unassembled WGS sequence"/>
</dbReference>
<dbReference type="PANTHER" id="PTHR38450">
    <property type="entry name" value="STAGE V SPORULATION PROTEIN AC-RELATED"/>
    <property type="match status" value="1"/>
</dbReference>
<organism evidence="2 3">
    <name type="scientific">[Bacteroides] pectinophilus ATCC 43243</name>
    <dbReference type="NCBI Taxonomy" id="483218"/>
    <lineage>
        <taxon>Bacteria</taxon>
        <taxon>Bacillati</taxon>
        <taxon>Bacillota</taxon>
        <taxon>Clostridia</taxon>
        <taxon>Eubacteriales</taxon>
    </lineage>
</organism>
<feature type="transmembrane region" description="Helical" evidence="1">
    <location>
        <begin position="147"/>
        <end position="180"/>
    </location>
</feature>
<gene>
    <name evidence="2" type="ORF">BACPEC_01691</name>
</gene>
<comment type="caution">
    <text evidence="2">The sequence shown here is derived from an EMBL/GenBank/DDBJ whole genome shotgun (WGS) entry which is preliminary data.</text>
</comment>
<name>B7ARI7_9FIRM</name>
<evidence type="ECO:0000256" key="1">
    <source>
        <dbReference type="SAM" id="Phobius"/>
    </source>
</evidence>
<keyword evidence="1" id="KW-0812">Transmembrane</keyword>
<reference evidence="2 3" key="2">
    <citation type="submission" date="2008-11" db="EMBL/GenBank/DDBJ databases">
        <authorList>
            <person name="Fulton L."/>
            <person name="Clifton S."/>
            <person name="Fulton B."/>
            <person name="Xu J."/>
            <person name="Minx P."/>
            <person name="Pepin K.H."/>
            <person name="Johnson M."/>
            <person name="Bhonagiri V."/>
            <person name="Nash W.E."/>
            <person name="Mardis E.R."/>
            <person name="Wilson R.K."/>
        </authorList>
    </citation>
    <scope>NUCLEOTIDE SEQUENCE [LARGE SCALE GENOMIC DNA]</scope>
    <source>
        <strain evidence="2 3">ATCC 43243</strain>
    </source>
</reference>
<dbReference type="Pfam" id="PF03862">
    <property type="entry name" value="SpoVAC_SpoVAEB"/>
    <property type="match status" value="1"/>
</dbReference>
<keyword evidence="3" id="KW-1185">Reference proteome</keyword>
<dbReference type="HOGENOM" id="CLU_112786_0_0_9"/>
<dbReference type="PANTHER" id="PTHR38450:SF1">
    <property type="entry name" value="STAGE V SPORULATION PROTEIN AC"/>
    <property type="match status" value="1"/>
</dbReference>
<proteinExistence type="predicted"/>
<evidence type="ECO:0000313" key="3">
    <source>
        <dbReference type="Proteomes" id="UP000003136"/>
    </source>
</evidence>
<dbReference type="InterPro" id="IPR005562">
    <property type="entry name" value="SpoVA"/>
</dbReference>
<feature type="transmembrane region" description="Helical" evidence="1">
    <location>
        <begin position="119"/>
        <end position="140"/>
    </location>
</feature>
<keyword evidence="1" id="KW-1133">Transmembrane helix</keyword>
<evidence type="ECO:0008006" key="4">
    <source>
        <dbReference type="Google" id="ProtNLM"/>
    </source>
</evidence>
<sequence length="183" mass="19649">MNIFIGCGKSLSYDNMILLLVKEISEGSRDMLDGLDSKDRDEIYNGYVEEITPKHNCAVECIKAFVTGGIICTVGQGVLEIYKGCGIAADEAALWTTVTLILLSVILTGLNIYPSITKWGGAGSLVPITGFANSVAAAAIEYKKEGWVFGVGCKIFTIAGPVILYGIVSSWILGVIYWITKLL</sequence>
<evidence type="ECO:0000313" key="2">
    <source>
        <dbReference type="EMBL" id="EEC57183.1"/>
    </source>
</evidence>
<reference evidence="2 3" key="1">
    <citation type="submission" date="2008-11" db="EMBL/GenBank/DDBJ databases">
        <title>Draft genome sequence of Bacteroides pectinophilus (ATCC 43243).</title>
        <authorList>
            <person name="Sudarsanam P."/>
            <person name="Ley R."/>
            <person name="Guruge J."/>
            <person name="Turnbaugh P.J."/>
            <person name="Mahowald M."/>
            <person name="Liep D."/>
            <person name="Gordon J."/>
        </authorList>
    </citation>
    <scope>NUCLEOTIDE SEQUENCE [LARGE SCALE GENOMIC DNA]</scope>
    <source>
        <strain evidence="2 3">ATCC 43243</strain>
    </source>
</reference>
<keyword evidence="1" id="KW-0472">Membrane</keyword>
<dbReference type="EMBL" id="ABVQ01000036">
    <property type="protein sequence ID" value="EEC57183.1"/>
    <property type="molecule type" value="Genomic_DNA"/>
</dbReference>
<dbReference type="AlphaFoldDB" id="B7ARI7"/>
<dbReference type="eggNOG" id="ENOG5031DDD">
    <property type="taxonomic scope" value="Bacteria"/>
</dbReference>
<dbReference type="STRING" id="483218.BACPEC_01691"/>
<protein>
    <recommendedName>
        <fullName evidence="4">Stage V sporulation protein AC</fullName>
    </recommendedName>
</protein>